<dbReference type="InterPro" id="IPR017850">
    <property type="entry name" value="Alkaline_phosphatase_core_sf"/>
</dbReference>
<dbReference type="InterPro" id="IPR024607">
    <property type="entry name" value="Sulfatase_CS"/>
</dbReference>
<evidence type="ECO:0000313" key="6">
    <source>
        <dbReference type="Proteomes" id="UP000436016"/>
    </source>
</evidence>
<dbReference type="GO" id="GO:0005737">
    <property type="term" value="C:cytoplasm"/>
    <property type="evidence" value="ECO:0007669"/>
    <property type="project" value="TreeGrafter"/>
</dbReference>
<name>A0A6B0TVQ7_9RHOB</name>
<keyword evidence="6" id="KW-1185">Reference proteome</keyword>
<dbReference type="GO" id="GO:0016740">
    <property type="term" value="F:transferase activity"/>
    <property type="evidence" value="ECO:0007669"/>
    <property type="project" value="UniProtKB-KW"/>
</dbReference>
<dbReference type="SUPFAM" id="SSF53649">
    <property type="entry name" value="Alkaline phosphatase-like"/>
    <property type="match status" value="1"/>
</dbReference>
<accession>A0A6B0TVQ7</accession>
<dbReference type="GO" id="GO:0008484">
    <property type="term" value="F:sulfuric ester hydrolase activity"/>
    <property type="evidence" value="ECO:0007669"/>
    <property type="project" value="TreeGrafter"/>
</dbReference>
<dbReference type="PANTHER" id="PTHR45953">
    <property type="entry name" value="IDURONATE 2-SULFATASE"/>
    <property type="match status" value="1"/>
</dbReference>
<dbReference type="AlphaFoldDB" id="A0A6B0TVQ7"/>
<dbReference type="PANTHER" id="PTHR45953:SF1">
    <property type="entry name" value="IDURONATE 2-SULFATASE"/>
    <property type="match status" value="1"/>
</dbReference>
<keyword evidence="2" id="KW-0479">Metal-binding</keyword>
<dbReference type="EMBL" id="WUWG01000002">
    <property type="protein sequence ID" value="MXU65073.1"/>
    <property type="molecule type" value="Genomic_DNA"/>
</dbReference>
<evidence type="ECO:0000256" key="3">
    <source>
        <dbReference type="ARBA" id="ARBA00022801"/>
    </source>
</evidence>
<dbReference type="Pfam" id="PF00884">
    <property type="entry name" value="Sulfatase"/>
    <property type="match status" value="1"/>
</dbReference>
<comment type="similarity">
    <text evidence="1">Belongs to the sulfatase family.</text>
</comment>
<evidence type="ECO:0000256" key="2">
    <source>
        <dbReference type="ARBA" id="ARBA00022723"/>
    </source>
</evidence>
<keyword evidence="5" id="KW-0808">Transferase</keyword>
<reference evidence="5 6" key="1">
    <citation type="submission" date="2019-12" db="EMBL/GenBank/DDBJ databases">
        <title>Strain KN286 was isolated from seawater, which was collected from Caroline Seamount in the tropical western Pacific.</title>
        <authorList>
            <person name="Wang Q."/>
        </authorList>
    </citation>
    <scope>NUCLEOTIDE SEQUENCE [LARGE SCALE GENOMIC DNA]</scope>
    <source>
        <strain evidence="5 6">KN286</strain>
    </source>
</reference>
<comment type="caution">
    <text evidence="5">The sequence shown here is derived from an EMBL/GenBank/DDBJ whole genome shotgun (WGS) entry which is preliminary data.</text>
</comment>
<feature type="domain" description="Sulfatase N-terminal" evidence="4">
    <location>
        <begin position="5"/>
        <end position="358"/>
    </location>
</feature>
<dbReference type="RefSeq" id="WP_160853204.1">
    <property type="nucleotide sequence ID" value="NZ_WUWG01000002.1"/>
</dbReference>
<evidence type="ECO:0000259" key="4">
    <source>
        <dbReference type="Pfam" id="PF00884"/>
    </source>
</evidence>
<dbReference type="PROSITE" id="PS00149">
    <property type="entry name" value="SULFATASE_2"/>
    <property type="match status" value="1"/>
</dbReference>
<dbReference type="GO" id="GO:0046872">
    <property type="term" value="F:metal ion binding"/>
    <property type="evidence" value="ECO:0007669"/>
    <property type="project" value="UniProtKB-KW"/>
</dbReference>
<proteinExistence type="inferred from homology"/>
<gene>
    <name evidence="5" type="ORF">GSH16_06415</name>
</gene>
<evidence type="ECO:0000256" key="1">
    <source>
        <dbReference type="ARBA" id="ARBA00008779"/>
    </source>
</evidence>
<dbReference type="Gene3D" id="3.40.720.10">
    <property type="entry name" value="Alkaline Phosphatase, subunit A"/>
    <property type="match status" value="1"/>
</dbReference>
<sequence>MSRQPDILFLLPDQLRPDFLGCYGAGFLKTPHIDALAEAGLRYETCISPSPICVPARASMLTGQSAMGCGVMDNLHWPRPDRPAMGLRTWPDHLASAGYATAAIGKMHFYPWDISEGFDTRVIAEDKRHIHIRDDYDAALRAAGLRKVHAREQEGYVDGKGASISDLPEPYQVDRWVAGQAAEAIRAADPDRPLAMMVGFPGPHCPYDPPREALDSIDPASLPAPLPRTAESATHHAAFVASYKRGWADIDYSDLTDAHVRGIRHHYAALVERLDQDVGTIIAALRESGRLDNTIVIFASDHGDYLGDFGLVGKTYFHEPAIRVPLIVADFRAPAPGVEARAVSLLDLYPSFLDWAGVEVPCHARGRRLGDIDRDRIITGATVHGMMARGLGWKLVRYRNGTVALFDLTRDPQEQQNRIGDQPEIQAVLDHALTLAVLDGFAAAHADKKVAEAQAGPDHDFYGRGWQRPYPAPIN</sequence>
<dbReference type="Proteomes" id="UP000436016">
    <property type="component" value="Unassembled WGS sequence"/>
</dbReference>
<protein>
    <submittedName>
        <fullName evidence="5">Sulfatase-like hydrolase/transferase</fullName>
    </submittedName>
</protein>
<dbReference type="InterPro" id="IPR000917">
    <property type="entry name" value="Sulfatase_N"/>
</dbReference>
<keyword evidence="3 5" id="KW-0378">Hydrolase</keyword>
<organism evidence="5 6">
    <name type="scientific">Oceanomicrobium pacificus</name>
    <dbReference type="NCBI Taxonomy" id="2692916"/>
    <lineage>
        <taxon>Bacteria</taxon>
        <taxon>Pseudomonadati</taxon>
        <taxon>Pseudomonadota</taxon>
        <taxon>Alphaproteobacteria</taxon>
        <taxon>Rhodobacterales</taxon>
        <taxon>Paracoccaceae</taxon>
        <taxon>Oceanomicrobium</taxon>
    </lineage>
</organism>
<evidence type="ECO:0000313" key="5">
    <source>
        <dbReference type="EMBL" id="MXU65073.1"/>
    </source>
</evidence>